<evidence type="ECO:0000256" key="1">
    <source>
        <dbReference type="ARBA" id="ARBA00022723"/>
    </source>
</evidence>
<dbReference type="PANTHER" id="PTHR24166:SF48">
    <property type="entry name" value="PROTEIN VAPYRIN"/>
    <property type="match status" value="1"/>
</dbReference>
<dbReference type="SUPFAM" id="SSF57903">
    <property type="entry name" value="FYVE/PHD zinc finger"/>
    <property type="match status" value="1"/>
</dbReference>
<evidence type="ECO:0000256" key="7">
    <source>
        <dbReference type="PROSITE-ProRule" id="PRU00104"/>
    </source>
</evidence>
<feature type="domain" description="HECT" evidence="9">
    <location>
        <begin position="1232"/>
        <end position="1393"/>
    </location>
</feature>
<dbReference type="InterPro" id="IPR002110">
    <property type="entry name" value="Ankyrin_rpt"/>
</dbReference>
<dbReference type="EMBL" id="SHOA02000014">
    <property type="protein sequence ID" value="TDH66876.1"/>
    <property type="molecule type" value="Genomic_DNA"/>
</dbReference>
<keyword evidence="11" id="KW-1185">Reference proteome</keyword>
<evidence type="ECO:0000256" key="2">
    <source>
        <dbReference type="ARBA" id="ARBA00022737"/>
    </source>
</evidence>
<organism evidence="10 11">
    <name type="scientific">Bremia lactucae</name>
    <name type="common">Lettuce downy mildew</name>
    <dbReference type="NCBI Taxonomy" id="4779"/>
    <lineage>
        <taxon>Eukaryota</taxon>
        <taxon>Sar</taxon>
        <taxon>Stramenopiles</taxon>
        <taxon>Oomycota</taxon>
        <taxon>Peronosporomycetes</taxon>
        <taxon>Peronosporales</taxon>
        <taxon>Peronosporaceae</taxon>
        <taxon>Bremia</taxon>
    </lineage>
</organism>
<dbReference type="InterPro" id="IPR036770">
    <property type="entry name" value="Ankyrin_rpt-contain_sf"/>
</dbReference>
<keyword evidence="3" id="KW-0863">Zinc-finger</keyword>
<evidence type="ECO:0000313" key="11">
    <source>
        <dbReference type="Proteomes" id="UP000294530"/>
    </source>
</evidence>
<dbReference type="GO" id="GO:0008270">
    <property type="term" value="F:zinc ion binding"/>
    <property type="evidence" value="ECO:0007669"/>
    <property type="project" value="UniProtKB-KW"/>
</dbReference>
<dbReference type="GO" id="GO:0004842">
    <property type="term" value="F:ubiquitin-protein transferase activity"/>
    <property type="evidence" value="ECO:0007669"/>
    <property type="project" value="InterPro"/>
</dbReference>
<dbReference type="OrthoDB" id="10057496at2759"/>
<comment type="caution">
    <text evidence="7">Lacks conserved residue(s) required for the propagation of feature annotation.</text>
</comment>
<evidence type="ECO:0000256" key="8">
    <source>
        <dbReference type="SAM" id="MobiDB-lite"/>
    </source>
</evidence>
<dbReference type="InterPro" id="IPR001965">
    <property type="entry name" value="Znf_PHD"/>
</dbReference>
<keyword evidence="4" id="KW-0862">Zinc</keyword>
<dbReference type="Gene3D" id="1.25.40.20">
    <property type="entry name" value="Ankyrin repeat-containing domain"/>
    <property type="match status" value="2"/>
</dbReference>
<feature type="compositionally biased region" description="Basic and acidic residues" evidence="8">
    <location>
        <begin position="346"/>
        <end position="373"/>
    </location>
</feature>
<dbReference type="PROSITE" id="PS50297">
    <property type="entry name" value="ANK_REP_REGION"/>
    <property type="match status" value="2"/>
</dbReference>
<protein>
    <recommendedName>
        <fullName evidence="9">HECT domain-containing protein</fullName>
    </recommendedName>
</protein>
<dbReference type="SMART" id="SM00248">
    <property type="entry name" value="ANK"/>
    <property type="match status" value="4"/>
</dbReference>
<dbReference type="KEGG" id="blac:94349103"/>
<evidence type="ECO:0000256" key="4">
    <source>
        <dbReference type="ARBA" id="ARBA00022833"/>
    </source>
</evidence>
<proteinExistence type="predicted"/>
<dbReference type="PROSITE" id="PS50088">
    <property type="entry name" value="ANK_REPEAT"/>
    <property type="match status" value="2"/>
</dbReference>
<dbReference type="InterPro" id="IPR013083">
    <property type="entry name" value="Znf_RING/FYVE/PHD"/>
</dbReference>
<dbReference type="InterPro" id="IPR011011">
    <property type="entry name" value="Znf_FYVE_PHD"/>
</dbReference>
<reference evidence="10 11" key="1">
    <citation type="journal article" date="2021" name="Genome Biol.">
        <title>AFLAP: assembly-free linkage analysis pipeline using k-mers from genome sequencing data.</title>
        <authorList>
            <person name="Fletcher K."/>
            <person name="Zhang L."/>
            <person name="Gil J."/>
            <person name="Han R."/>
            <person name="Cavanaugh K."/>
            <person name="Michelmore R."/>
        </authorList>
    </citation>
    <scope>NUCLEOTIDE SEQUENCE [LARGE SCALE GENOMIC DNA]</scope>
    <source>
        <strain evidence="10 11">SF5</strain>
    </source>
</reference>
<dbReference type="InterPro" id="IPR000569">
    <property type="entry name" value="HECT_dom"/>
</dbReference>
<dbReference type="RefSeq" id="XP_067816375.1">
    <property type="nucleotide sequence ID" value="XM_067963432.1"/>
</dbReference>
<dbReference type="SMART" id="SM00249">
    <property type="entry name" value="PHD"/>
    <property type="match status" value="1"/>
</dbReference>
<dbReference type="GeneID" id="94349103"/>
<evidence type="ECO:0000259" key="9">
    <source>
        <dbReference type="PROSITE" id="PS50237"/>
    </source>
</evidence>
<keyword evidence="5 6" id="KW-0040">ANK repeat</keyword>
<keyword evidence="1" id="KW-0479">Metal-binding</keyword>
<comment type="caution">
    <text evidence="10">The sequence shown here is derived from an EMBL/GenBank/DDBJ whole genome shotgun (WGS) entry which is preliminary data.</text>
</comment>
<dbReference type="Pfam" id="PF12796">
    <property type="entry name" value="Ank_2"/>
    <property type="match status" value="1"/>
</dbReference>
<dbReference type="PROSITE" id="PS50237">
    <property type="entry name" value="HECT"/>
    <property type="match status" value="1"/>
</dbReference>
<dbReference type="InterPro" id="IPR050889">
    <property type="entry name" value="Dendritic_Spine_Reg/Scaffold"/>
</dbReference>
<dbReference type="Proteomes" id="UP000294530">
    <property type="component" value="Unassembled WGS sequence"/>
</dbReference>
<evidence type="ECO:0000256" key="5">
    <source>
        <dbReference type="ARBA" id="ARBA00023043"/>
    </source>
</evidence>
<feature type="region of interest" description="Disordered" evidence="8">
    <location>
        <begin position="346"/>
        <end position="420"/>
    </location>
</feature>
<accession>A0A976FHX2</accession>
<dbReference type="SUPFAM" id="SSF48403">
    <property type="entry name" value="Ankyrin repeat"/>
    <property type="match status" value="1"/>
</dbReference>
<keyword evidence="2" id="KW-0677">Repeat</keyword>
<feature type="repeat" description="ANK" evidence="6">
    <location>
        <begin position="889"/>
        <end position="909"/>
    </location>
</feature>
<dbReference type="Gene3D" id="3.30.40.10">
    <property type="entry name" value="Zinc/RING finger domain, C3HC4 (zinc finger)"/>
    <property type="match status" value="1"/>
</dbReference>
<gene>
    <name evidence="10" type="ORF">CCR75_005351</name>
</gene>
<sequence>MRSNAYPALPEGRKMLLVLPRTGDLRLRPQLPNLFAQRLFIHADPRRRLWYARFQLQRKFIVMSTQGDLYVKTSDTNFTINDLPKRNVLSMPRMARGDFVKAIDLVQCSRYGGQRWELVLTRWSNGMETWLPHEVVQLLAPDLLQEFYVNSINSWAFHARLQQGSLSAYRTEVELWLFHTEFQKFYLQLHTKRAANGTVLQSPHQSGGPLRCLPIKSEELTSSVVPHQAQAVYPSVPVLATTSDPSEAVIQAFEERRRAREYQEQLAHNRRQFLQQQLQQRIEKQQQQLQLEQEENLRQLQAQERNLRIQQQQKTHLEVQKKQKEYQVRLRLQQEREKIMDIQQLEQERRQRSREQEQLRRRLLQEQSRKEQSAKNQDLISKGLQSRKKEQNNCFPAAVQSTKDSHSKLSRSKGGDTANVPLRMSECEKSDDFAFSMTRKGSSGGFSSIKRRRKRLLYSQVNHDDDDGDDLADLFQLSSKSCQHDKLQDTSVTKSSCGKQSRKRKMLRLCDIDEGEKNIVDLSQLPENINADEITLTASAAPILKESIRGDFIAVECSTVSSNPTEDNFNDFDADYDLEPLNLSGRIRCICGALSAKGYRGQWLQCQNNDCNVWEHADCVGVLTVLEHRQPLKYLCTHCDSNSYMARCLNSSCRILDWLFQCCDSQNTKQLINLLIKYTGDFKSSSDWNHARYNNRSLAMHAARNNQVKGLCYLLNERKVDIFATDSQSRNVLHHAALGESILCCQELLKQEQKLLLQQDLRGSMPFHFMLQSAKLNYLCLPYMKEDASLVGMGDLNSNFPIHYACKALNCYTIAICRIILLAQASMLQERSSDDLYPLMILCKAADISNVTRNKAAVVNQVFESVKNVIVLMLDVDIFGDCLHQTASNGWTPLHFAAASGNHELVTYLCSIDLCNVHNAAQTSNQTALHIAAQNNHTLCVRALLIKGLDVITKDNDGWIPMLHAESAACIQEFMHYKLTKQLSRLHRMLLKFESRGIVSRWQRYVARDPTLFNILNDWCRRDLERIERMEGLLLSNPFLLRLDNKTRYVLEKIIQSIKKSPGKCSAAVENQKLGRGKQLTQNKLAFTFSRDNGSFWKQFVCMGMRLEPEDYRLPIIFLTNASSQDVKDYRSNLKLVLVHLAAGLLDDFPGLVGCGSAGVLETEPLSSNKDELAAQLLALFMLGQLTAHFVLFSVPFCEVLNFNAAFLRCIVCKGKYRLACDNVWENAGRCFSAGFEAVLPATLELFHADELSVLLYAPETKLCVLQINWKVVVDWNMCTYEALGGLSADNAKIWFPRLMSELVYEEQLLVLLFMAGNLQIIKDCFFQTKAGTQRIMIECFPETGSIVNHDAMCPMMEHDPEILRLPSYSCYDAFKNGFLYVIRHTARAFHPE</sequence>
<evidence type="ECO:0000256" key="3">
    <source>
        <dbReference type="ARBA" id="ARBA00022771"/>
    </source>
</evidence>
<name>A0A976FHX2_BRELC</name>
<evidence type="ECO:0000313" key="10">
    <source>
        <dbReference type="EMBL" id="TDH66876.1"/>
    </source>
</evidence>
<dbReference type="PANTHER" id="PTHR24166">
    <property type="entry name" value="ROLLING PEBBLES, ISOFORM B"/>
    <property type="match status" value="1"/>
</dbReference>
<feature type="repeat" description="ANK" evidence="6">
    <location>
        <begin position="924"/>
        <end position="956"/>
    </location>
</feature>
<keyword evidence="7" id="KW-0833">Ubl conjugation pathway</keyword>
<evidence type="ECO:0000256" key="6">
    <source>
        <dbReference type="PROSITE-ProRule" id="PRU00023"/>
    </source>
</evidence>